<comment type="catalytic activity">
    <reaction evidence="9">
        <text>L-threonyl-[protein] + ATP = O-phospho-L-threonyl-[protein] + ADP + H(+)</text>
        <dbReference type="Rhea" id="RHEA:46608"/>
        <dbReference type="Rhea" id="RHEA-COMP:11060"/>
        <dbReference type="Rhea" id="RHEA-COMP:11605"/>
        <dbReference type="ChEBI" id="CHEBI:15378"/>
        <dbReference type="ChEBI" id="CHEBI:30013"/>
        <dbReference type="ChEBI" id="CHEBI:30616"/>
        <dbReference type="ChEBI" id="CHEBI:61977"/>
        <dbReference type="ChEBI" id="CHEBI:456216"/>
        <dbReference type="EC" id="2.7.11.1"/>
    </reaction>
</comment>
<dbReference type="NCBIfam" id="TIGR03724">
    <property type="entry name" value="arch_bud32"/>
    <property type="match status" value="1"/>
</dbReference>
<evidence type="ECO:0000256" key="6">
    <source>
        <dbReference type="ARBA" id="ARBA00022741"/>
    </source>
</evidence>
<dbReference type="GO" id="GO:0008033">
    <property type="term" value="P:tRNA processing"/>
    <property type="evidence" value="ECO:0007669"/>
    <property type="project" value="UniProtKB-KW"/>
</dbReference>
<dbReference type="PROSITE" id="PS00109">
    <property type="entry name" value="PROTEIN_KINASE_TYR"/>
    <property type="match status" value="1"/>
</dbReference>
<comment type="catalytic activity">
    <reaction evidence="10">
        <text>L-seryl-[protein] + ATP = O-phospho-L-seryl-[protein] + ADP + H(+)</text>
        <dbReference type="Rhea" id="RHEA:17989"/>
        <dbReference type="Rhea" id="RHEA-COMP:9863"/>
        <dbReference type="Rhea" id="RHEA-COMP:11604"/>
        <dbReference type="ChEBI" id="CHEBI:15378"/>
        <dbReference type="ChEBI" id="CHEBI:29999"/>
        <dbReference type="ChEBI" id="CHEBI:30616"/>
        <dbReference type="ChEBI" id="CHEBI:83421"/>
        <dbReference type="ChEBI" id="CHEBI:456216"/>
        <dbReference type="EC" id="2.7.11.1"/>
    </reaction>
</comment>
<dbReference type="PANTHER" id="PTHR12209:SF0">
    <property type="entry name" value="EKC_KEOPS COMPLEX SUBUNIT TP53RK"/>
    <property type="match status" value="1"/>
</dbReference>
<dbReference type="PROSITE" id="PS50011">
    <property type="entry name" value="PROTEIN_KINASE_DOM"/>
    <property type="match status" value="1"/>
</dbReference>
<dbReference type="Pfam" id="PF01163">
    <property type="entry name" value="RIO1"/>
    <property type="match status" value="1"/>
</dbReference>
<dbReference type="Gene3D" id="3.30.200.20">
    <property type="entry name" value="Phosphorylase Kinase, domain 1"/>
    <property type="match status" value="1"/>
</dbReference>
<dbReference type="SUPFAM" id="SSF56112">
    <property type="entry name" value="Protein kinase-like (PK-like)"/>
    <property type="match status" value="1"/>
</dbReference>
<evidence type="ECO:0000259" key="11">
    <source>
        <dbReference type="PROSITE" id="PS50011"/>
    </source>
</evidence>
<dbReference type="EC" id="2.7.11.1" evidence="2"/>
<keyword evidence="7" id="KW-0418">Kinase</keyword>
<evidence type="ECO:0000256" key="9">
    <source>
        <dbReference type="ARBA" id="ARBA00047899"/>
    </source>
</evidence>
<comment type="caution">
    <text evidence="12">The sequence shown here is derived from an EMBL/GenBank/DDBJ whole genome shotgun (WGS) entry which is preliminary data.</text>
</comment>
<dbReference type="GO" id="GO:0005829">
    <property type="term" value="C:cytosol"/>
    <property type="evidence" value="ECO:0007669"/>
    <property type="project" value="TreeGrafter"/>
</dbReference>
<dbReference type="GO" id="GO:0004674">
    <property type="term" value="F:protein serine/threonine kinase activity"/>
    <property type="evidence" value="ECO:0007669"/>
    <property type="project" value="UniProtKB-KW"/>
</dbReference>
<name>A0A1Q6DV30_METT1</name>
<sequence length="195" mass="23040">MNLIERGAEAEIYLEDDEIIKKRTRKRYRHPEVDRYIREKRTKKEAQITSEVRKVGVPTPIILDIKDFIIKFEYISGNKLKNVFHKLKEEDFKNIGKNIGKIHTKEVVHGDLTTSNILISDKEIYFIDFGLSAHEVHVESRGIDLHVLFQTIRSSHPSYENRIKDIVSGYQEEFKDSEKVLNRVKEIERRGRYVD</sequence>
<dbReference type="InterPro" id="IPR022495">
    <property type="entry name" value="Bud32"/>
</dbReference>
<dbReference type="PANTHER" id="PTHR12209">
    <property type="entry name" value="NON-SPECIFIC SERINE/THREONINE PROTEIN KINASE"/>
    <property type="match status" value="1"/>
</dbReference>
<proteinExistence type="inferred from homology"/>
<evidence type="ECO:0000256" key="4">
    <source>
        <dbReference type="ARBA" id="ARBA00022679"/>
    </source>
</evidence>
<keyword evidence="13" id="KW-1185">Reference proteome</keyword>
<dbReference type="InterPro" id="IPR018934">
    <property type="entry name" value="RIO_dom"/>
</dbReference>
<evidence type="ECO:0000256" key="5">
    <source>
        <dbReference type="ARBA" id="ARBA00022694"/>
    </source>
</evidence>
<keyword evidence="3" id="KW-0723">Serine/threonine-protein kinase</keyword>
<accession>A0A1Q6DV30</accession>
<keyword evidence="4 12" id="KW-0808">Transferase</keyword>
<dbReference type="GO" id="GO:0005524">
    <property type="term" value="F:ATP binding"/>
    <property type="evidence" value="ECO:0007669"/>
    <property type="project" value="UniProtKB-KW"/>
</dbReference>
<evidence type="ECO:0000256" key="1">
    <source>
        <dbReference type="ARBA" id="ARBA00010630"/>
    </source>
</evidence>
<dbReference type="EMBL" id="MSDW01000001">
    <property type="protein sequence ID" value="OKY78229.1"/>
    <property type="molecule type" value="Genomic_DNA"/>
</dbReference>
<organism evidence="12 13">
    <name type="scientific">Methanohalarchaeum thermophilum</name>
    <dbReference type="NCBI Taxonomy" id="1903181"/>
    <lineage>
        <taxon>Archaea</taxon>
        <taxon>Methanobacteriati</taxon>
        <taxon>Methanobacteriota</taxon>
        <taxon>Methanonatronarchaeia</taxon>
        <taxon>Methanonatronarchaeales</taxon>
        <taxon>Methanonatronarchaeaceae</taxon>
        <taxon>Candidatus Methanohalarchaeum</taxon>
    </lineage>
</organism>
<evidence type="ECO:0000313" key="12">
    <source>
        <dbReference type="EMBL" id="OKY78229.1"/>
    </source>
</evidence>
<dbReference type="InterPro" id="IPR008266">
    <property type="entry name" value="Tyr_kinase_AS"/>
</dbReference>
<dbReference type="InterPro" id="IPR011009">
    <property type="entry name" value="Kinase-like_dom_sf"/>
</dbReference>
<keyword evidence="6" id="KW-0547">Nucleotide-binding</keyword>
<dbReference type="InterPro" id="IPR000719">
    <property type="entry name" value="Prot_kinase_dom"/>
</dbReference>
<dbReference type="Proteomes" id="UP000185744">
    <property type="component" value="Unassembled WGS sequence"/>
</dbReference>
<feature type="domain" description="Protein kinase" evidence="11">
    <location>
        <begin position="1"/>
        <end position="195"/>
    </location>
</feature>
<evidence type="ECO:0000256" key="3">
    <source>
        <dbReference type="ARBA" id="ARBA00022527"/>
    </source>
</evidence>
<dbReference type="Gene3D" id="1.10.510.10">
    <property type="entry name" value="Transferase(Phosphotransferase) domain 1"/>
    <property type="match status" value="1"/>
</dbReference>
<dbReference type="NCBIfam" id="NF011462">
    <property type="entry name" value="PRK14879.1-3"/>
    <property type="match status" value="1"/>
</dbReference>
<keyword evidence="5" id="KW-0819">tRNA processing</keyword>
<evidence type="ECO:0000256" key="8">
    <source>
        <dbReference type="ARBA" id="ARBA00022840"/>
    </source>
</evidence>
<evidence type="ECO:0000256" key="7">
    <source>
        <dbReference type="ARBA" id="ARBA00022777"/>
    </source>
</evidence>
<protein>
    <recommendedName>
        <fullName evidence="2">non-specific serine/threonine protein kinase</fullName>
        <ecNumber evidence="2">2.7.11.1</ecNumber>
    </recommendedName>
</protein>
<dbReference type="InParanoid" id="A0A1Q6DV30"/>
<keyword evidence="8" id="KW-0067">ATP-binding</keyword>
<dbReference type="AlphaFoldDB" id="A0A1Q6DV30"/>
<evidence type="ECO:0000256" key="10">
    <source>
        <dbReference type="ARBA" id="ARBA00048679"/>
    </source>
</evidence>
<evidence type="ECO:0000256" key="2">
    <source>
        <dbReference type="ARBA" id="ARBA00012513"/>
    </source>
</evidence>
<gene>
    <name evidence="12" type="ORF">BTN85_0716</name>
</gene>
<evidence type="ECO:0000313" key="13">
    <source>
        <dbReference type="Proteomes" id="UP000185744"/>
    </source>
</evidence>
<reference evidence="12" key="1">
    <citation type="submission" date="2016-12" db="EMBL/GenBank/DDBJ databases">
        <title>Discovery of methanogenic haloarchaea.</title>
        <authorList>
            <person name="Sorokin D.Y."/>
            <person name="Makarova K.S."/>
            <person name="Abbas B."/>
            <person name="Ferrer M."/>
            <person name="Golyshin P.N."/>
        </authorList>
    </citation>
    <scope>NUCLEOTIDE SEQUENCE [LARGE SCALE GENOMIC DNA]</scope>
    <source>
        <strain evidence="12">HMET1</strain>
    </source>
</reference>
<dbReference type="STRING" id="1903181.BTN85_0716"/>
<comment type="similarity">
    <text evidence="1">Belongs to the protein kinase superfamily. BUD32 family.</text>
</comment>